<organism evidence="2 3">
    <name type="scientific">Dekkera bruxellensis</name>
    <name type="common">Brettanomyces custersii</name>
    <dbReference type="NCBI Taxonomy" id="5007"/>
    <lineage>
        <taxon>Eukaryota</taxon>
        <taxon>Fungi</taxon>
        <taxon>Dikarya</taxon>
        <taxon>Ascomycota</taxon>
        <taxon>Saccharomycotina</taxon>
        <taxon>Pichiomycetes</taxon>
        <taxon>Pichiales</taxon>
        <taxon>Pichiaceae</taxon>
        <taxon>Brettanomyces</taxon>
    </lineage>
</organism>
<feature type="compositionally biased region" description="Low complexity" evidence="1">
    <location>
        <begin position="179"/>
        <end position="192"/>
    </location>
</feature>
<feature type="region of interest" description="Disordered" evidence="1">
    <location>
        <begin position="1"/>
        <end position="74"/>
    </location>
</feature>
<proteinExistence type="predicted"/>
<feature type="compositionally biased region" description="Polar residues" evidence="1">
    <location>
        <begin position="196"/>
        <end position="221"/>
    </location>
</feature>
<dbReference type="EMBL" id="CP063136">
    <property type="protein sequence ID" value="QOU21279.1"/>
    <property type="molecule type" value="Genomic_DNA"/>
</dbReference>
<sequence>MSSQSGLPEGNTIGETQRPIRAVHTLTSQGFASSGTQLKLDPVMESFGPISKSQSPKSTQFPTPRSSESQQQLIQHQLQQEFMVQQEPIHEVGSQGLVNNEGVMGPDYLPNAMNINSSVTNSEPQRKDFTVGTESVMATVPRKRSRSTNSASFPIQQYNFAMRPVRTTAENIDPNHQMSPSSVPSSLNPSYPETFKNYQSNGPSSVEMDQTRRQASGSGSSHPIDLKEYQIQGLDNGTISTNTMAAAAASAAMGSSGGMSPQQVQQLRQLQATYGNLQTNINKQLNEQQQQVPQPPQQYYIQARHRNQNQNQNQSEYSSPGQSVASSAARNNAPRRQSFNYQNSVPVQRLPRQQSQQQSLPQPQQPQNRYQYQQQQQQQQQTNQQQPQQPQHHHPHTHPPQQLQVHSITPQGQPFPSQTRHPGIQYVSYQPRPAQPASQQQQQQHQHQHQHQHQQHQQQHQFEVNTNRYMPPGQQSQSGQAVHQAGFYGPQFPINGKPQPVPSPAEVPQNGSIPERKISNGESMYNSPVAGGSATPIGYNSIPRGVLVHHSGVPSSGSTPITANAGMKSPMNPQMVPGAPVNTPQAVPQSSASFVRPLPEDLKRINANAAIIKLFEICEKISVRFGSVDINYWKKIMNDFFDENSTMSVNVRDHKVTRHYNFSHSILPLLCHVVASRCATALELSQNFIRAEVLANGTIVLDCARFVQRWWYPDGSYKTRYGSLRVCFNRRNLIEVVSVSVFKSSWGLEMAPLERFFTSHPGASVDAIKRNFLAFQGNNDLGFHDRSLRIMQIGDVMNLLRPLMYYHLVSGSSSLVNSLEAFNKAVINNNPKLDNLPESQDGHPIPADPRIYQPMDQQQKLHKPGYPNGQDHSVIGINLNPESMQVKPMSPPQTSSADFNHQGFQQRLVQQNIDPKNIPRGSVRNNVVLDQRKMEERRHIIQALSQGGRIDGVASVNHRGRPMQMKVKTFQPRHNIQQNRIPDGALRTWNIDPPFNGTKKRRTS</sequence>
<feature type="compositionally biased region" description="Low complexity" evidence="1">
    <location>
        <begin position="345"/>
        <end position="390"/>
    </location>
</feature>
<feature type="region of interest" description="Disordered" evidence="1">
    <location>
        <begin position="550"/>
        <end position="588"/>
    </location>
</feature>
<name>A0A871R5X9_DEKBR</name>
<accession>A0A871R5X9</accession>
<dbReference type="RefSeq" id="XP_041137772.1">
    <property type="nucleotide sequence ID" value="XM_041279558.1"/>
</dbReference>
<protein>
    <recommendedName>
        <fullName evidence="4">Morphogenetic regulator of filamentous growth protein 1</fullName>
    </recommendedName>
</protein>
<gene>
    <name evidence="2" type="ORF">BRETT_001000</name>
</gene>
<evidence type="ECO:0000256" key="1">
    <source>
        <dbReference type="SAM" id="MobiDB-lite"/>
    </source>
</evidence>
<dbReference type="Proteomes" id="UP000663131">
    <property type="component" value="Chromosome 8"/>
</dbReference>
<dbReference type="OrthoDB" id="774557at2759"/>
<dbReference type="Pfam" id="PF01803">
    <property type="entry name" value="LIM_bind"/>
    <property type="match status" value="1"/>
</dbReference>
<feature type="region of interest" description="Disordered" evidence="1">
    <location>
        <begin position="171"/>
        <end position="225"/>
    </location>
</feature>
<reference evidence="2" key="1">
    <citation type="submission" date="2020-10" db="EMBL/GenBank/DDBJ databases">
        <authorList>
            <person name="Palmer J.M."/>
        </authorList>
    </citation>
    <scope>NUCLEOTIDE SEQUENCE</scope>
    <source>
        <strain evidence="2">UCD 2041</strain>
    </source>
</reference>
<dbReference type="InterPro" id="IPR029005">
    <property type="entry name" value="LIM-bd/SEUSS"/>
</dbReference>
<feature type="compositionally biased region" description="Low complexity" evidence="1">
    <location>
        <begin position="322"/>
        <end position="338"/>
    </location>
</feature>
<evidence type="ECO:0008006" key="4">
    <source>
        <dbReference type="Google" id="ProtNLM"/>
    </source>
</evidence>
<feature type="compositionally biased region" description="Polar residues" evidence="1">
    <location>
        <begin position="405"/>
        <end position="420"/>
    </location>
</feature>
<reference evidence="2" key="2">
    <citation type="journal article" name="BMC Genomics">
        <title>New genome assemblies reveal patterns of domestication and adaptation across Brettanomyces (Dekkera) species.</title>
        <authorList>
            <person name="Roach M.J."/>
            <person name="Borneman A.R."/>
        </authorList>
    </citation>
    <scope>NUCLEOTIDE SEQUENCE</scope>
    <source>
        <strain evidence="2">UCD 2041</strain>
    </source>
</reference>
<feature type="compositionally biased region" description="Polar residues" evidence="1">
    <location>
        <begin position="553"/>
        <end position="562"/>
    </location>
</feature>
<dbReference type="AlphaFoldDB" id="A0A871R5X9"/>
<feature type="compositionally biased region" description="Polar residues" evidence="1">
    <location>
        <begin position="25"/>
        <end position="37"/>
    </location>
</feature>
<feature type="region of interest" description="Disordered" evidence="1">
    <location>
        <begin position="307"/>
        <end position="529"/>
    </location>
</feature>
<dbReference type="KEGG" id="bbrx:BRETT_001000"/>
<dbReference type="GeneID" id="64572925"/>
<evidence type="ECO:0000313" key="3">
    <source>
        <dbReference type="Proteomes" id="UP000663131"/>
    </source>
</evidence>
<feature type="compositionally biased region" description="Polar residues" evidence="1">
    <location>
        <begin position="51"/>
        <end position="69"/>
    </location>
</feature>
<feature type="compositionally biased region" description="Polar residues" evidence="1">
    <location>
        <begin position="462"/>
        <end position="481"/>
    </location>
</feature>
<evidence type="ECO:0000313" key="2">
    <source>
        <dbReference type="EMBL" id="QOU21279.1"/>
    </source>
</evidence>